<reference evidence="1" key="2">
    <citation type="submission" date="2025-05" db="UniProtKB">
        <authorList>
            <consortium name="Ensembl"/>
        </authorList>
    </citation>
    <scope>IDENTIFICATION</scope>
</reference>
<dbReference type="GO" id="GO:0005576">
    <property type="term" value="C:extracellular region"/>
    <property type="evidence" value="ECO:0007669"/>
    <property type="project" value="TreeGrafter"/>
</dbReference>
<reference evidence="2 3" key="1">
    <citation type="submission" date="2018-11" db="EMBL/GenBank/DDBJ databases">
        <title>Haplotype-resolved cattle genomes.</title>
        <authorList>
            <person name="Low W.Y."/>
            <person name="Tearle R."/>
            <person name="Bickhart D.M."/>
            <person name="Rosen B.D."/>
            <person name="Koren S."/>
            <person name="Rhie A."/>
            <person name="Hiendleder S."/>
            <person name="Phillippy A.M."/>
            <person name="Smith T.P.L."/>
            <person name="Williams J.L."/>
        </authorList>
    </citation>
    <scope>NUCLEOTIDE SEQUENCE [LARGE SCALE GENOMIC DNA]</scope>
</reference>
<dbReference type="GO" id="GO:0005125">
    <property type="term" value="F:cytokine activity"/>
    <property type="evidence" value="ECO:0007669"/>
    <property type="project" value="InterPro"/>
</dbReference>
<dbReference type="AlphaFoldDB" id="A0A4W2DJQ6"/>
<protein>
    <recommendedName>
        <fullName evidence="4">Thymic stromal lymphopoietin</fullName>
    </recommendedName>
</protein>
<accession>A0A4W2DJQ6</accession>
<evidence type="ECO:0000313" key="3">
    <source>
        <dbReference type="Proteomes" id="UP000429181"/>
    </source>
</evidence>
<dbReference type="GO" id="GO:0032722">
    <property type="term" value="P:positive regulation of chemokine production"/>
    <property type="evidence" value="ECO:0007669"/>
    <property type="project" value="TreeGrafter"/>
</dbReference>
<dbReference type="GO" id="GO:0005139">
    <property type="term" value="F:interleukin-7 receptor binding"/>
    <property type="evidence" value="ECO:0007669"/>
    <property type="project" value="TreeGrafter"/>
</dbReference>
<dbReference type="InterPro" id="IPR038329">
    <property type="entry name" value="TSLP_sf"/>
</dbReference>
<dbReference type="Gene3D" id="1.20.1250.90">
    <property type="entry name" value="Thymic stromal lymphopoietin"/>
    <property type="match status" value="1"/>
</dbReference>
<dbReference type="GO" id="GO:0050729">
    <property type="term" value="P:positive regulation of inflammatory response"/>
    <property type="evidence" value="ECO:0007669"/>
    <property type="project" value="TreeGrafter"/>
</dbReference>
<dbReference type="GO" id="GO:0001961">
    <property type="term" value="P:positive regulation of cytokine-mediated signaling pathway"/>
    <property type="evidence" value="ECO:0007669"/>
    <property type="project" value="TreeGrafter"/>
</dbReference>
<evidence type="ECO:0000313" key="1">
    <source>
        <dbReference type="Ensembl" id="ENSBIXP00000019110.1"/>
    </source>
</evidence>
<dbReference type="Proteomes" id="UP000314981">
    <property type="component" value="Chromosome 7"/>
</dbReference>
<sequence>MVKGRNWHRKQCLGGSCSPSIPEPGSRGEREGGAGFAAVNLSPIFVVSFLSLFQTKAIDFDHFVYCEDQPDCLSKIQSLTFEGRPGCAAPAREAFAVRTHAALAAACPGYRGPQINNTQTMRKIRKRQIKRKECLEQVTYLKELWQRLSRIS</sequence>
<dbReference type="PANTHER" id="PTHR38003:SF1">
    <property type="entry name" value="THYMIC STROMAL LYMPHOPOIETIN"/>
    <property type="match status" value="1"/>
</dbReference>
<keyword evidence="2" id="KW-1185">Reference proteome</keyword>
<evidence type="ECO:0008006" key="4">
    <source>
        <dbReference type="Google" id="ProtNLM"/>
    </source>
</evidence>
<dbReference type="InterPro" id="IPR029189">
    <property type="entry name" value="TSLP"/>
</dbReference>
<dbReference type="GO" id="GO:0061844">
    <property type="term" value="P:antimicrobial humoral immune response mediated by antimicrobial peptide"/>
    <property type="evidence" value="ECO:0007669"/>
    <property type="project" value="TreeGrafter"/>
</dbReference>
<proteinExistence type="predicted"/>
<dbReference type="GO" id="GO:0032733">
    <property type="term" value="P:positive regulation of interleukin-10 production"/>
    <property type="evidence" value="ECO:0007669"/>
    <property type="project" value="TreeGrafter"/>
</dbReference>
<dbReference type="GO" id="GO:0032754">
    <property type="term" value="P:positive regulation of interleukin-5 production"/>
    <property type="evidence" value="ECO:0007669"/>
    <property type="project" value="TreeGrafter"/>
</dbReference>
<name>A0A4W2DJQ6_BOBOX</name>
<dbReference type="GO" id="GO:0032755">
    <property type="term" value="P:positive regulation of interleukin-6 production"/>
    <property type="evidence" value="ECO:0007669"/>
    <property type="project" value="TreeGrafter"/>
</dbReference>
<dbReference type="Ensembl" id="ENSBIXT00005014876.1">
    <property type="protein sequence ID" value="ENSBIXP00005028118.1"/>
    <property type="gene ID" value="ENSBIXG00005029493.1"/>
</dbReference>
<dbReference type="GO" id="GO:0032736">
    <property type="term" value="P:positive regulation of interleukin-13 production"/>
    <property type="evidence" value="ECO:0007669"/>
    <property type="project" value="TreeGrafter"/>
</dbReference>
<dbReference type="GeneTree" id="ENSGT00980000199987"/>
<dbReference type="PANTHER" id="PTHR38003">
    <property type="entry name" value="THYMIC STROMAL LYMPHOPOIETIN"/>
    <property type="match status" value="1"/>
</dbReference>
<dbReference type="Proteomes" id="UP000429181">
    <property type="component" value="Chromosome 7"/>
</dbReference>
<dbReference type="STRING" id="30522.A0A4W2DJQ6"/>
<dbReference type="OMA" id="FVYCEDQ"/>
<dbReference type="Ensembl" id="ENSBIXT00000032557.1">
    <property type="protein sequence ID" value="ENSBIXP00000019110.1"/>
    <property type="gene ID" value="ENSBIXG00000022791.1"/>
</dbReference>
<organism evidence="1 2">
    <name type="scientific">Bos indicus x Bos taurus</name>
    <name type="common">Hybrid cattle</name>
    <dbReference type="NCBI Taxonomy" id="30522"/>
    <lineage>
        <taxon>Eukaryota</taxon>
        <taxon>Metazoa</taxon>
        <taxon>Chordata</taxon>
        <taxon>Craniata</taxon>
        <taxon>Vertebrata</taxon>
        <taxon>Euteleostomi</taxon>
        <taxon>Mammalia</taxon>
        <taxon>Eutheria</taxon>
        <taxon>Laurasiatheria</taxon>
        <taxon>Artiodactyla</taxon>
        <taxon>Ruminantia</taxon>
        <taxon>Pecora</taxon>
        <taxon>Bovidae</taxon>
        <taxon>Bovinae</taxon>
        <taxon>Bos</taxon>
    </lineage>
</organism>
<dbReference type="Pfam" id="PF15216">
    <property type="entry name" value="TSLP"/>
    <property type="match status" value="1"/>
</dbReference>
<evidence type="ECO:0000313" key="2">
    <source>
        <dbReference type="Proteomes" id="UP000314981"/>
    </source>
</evidence>